<sequence length="236" mass="26142">MFTKPNRFVDRVFLHCSASDHASHDNIATIHRWHTDPKPRGNGWSDTGYHYFIRKDGTLENGRPLERTPSAQGGHNTGTIAICLHGLDKPKFTTAQFDQVRGLCLEINNAYHGTVTFHGHKEVAAKACPVFDYRDVLKLDRFGRLGLSGAEAQGLANETHRDADTMPQLRRGDRGEAVALAQSLLMLKDDGIFGPKTDGVVRDFQTAHGLERDGVIGKDTWKALFANERIEHSGAS</sequence>
<evidence type="ECO:0000259" key="1">
    <source>
        <dbReference type="Pfam" id="PF01471"/>
    </source>
</evidence>
<dbReference type="Pfam" id="PF01510">
    <property type="entry name" value="Amidase_2"/>
    <property type="match status" value="1"/>
</dbReference>
<evidence type="ECO:0000313" key="4">
    <source>
        <dbReference type="Proteomes" id="UP000464495"/>
    </source>
</evidence>
<dbReference type="GO" id="GO:0008745">
    <property type="term" value="F:N-acetylmuramoyl-L-alanine amidase activity"/>
    <property type="evidence" value="ECO:0007669"/>
    <property type="project" value="InterPro"/>
</dbReference>
<keyword evidence="4" id="KW-1185">Reference proteome</keyword>
<dbReference type="RefSeq" id="WP_161863712.1">
    <property type="nucleotide sequence ID" value="NZ_CP046620.1"/>
</dbReference>
<dbReference type="SUPFAM" id="SSF55846">
    <property type="entry name" value="N-acetylmuramoyl-L-alanine amidase-like"/>
    <property type="match status" value="1"/>
</dbReference>
<dbReference type="InterPro" id="IPR002477">
    <property type="entry name" value="Peptidoglycan-bd-like"/>
</dbReference>
<dbReference type="GO" id="GO:0009253">
    <property type="term" value="P:peptidoglycan catabolic process"/>
    <property type="evidence" value="ECO:0007669"/>
    <property type="project" value="InterPro"/>
</dbReference>
<organism evidence="3 4">
    <name type="scientific">Algicella marina</name>
    <dbReference type="NCBI Taxonomy" id="2683284"/>
    <lineage>
        <taxon>Bacteria</taxon>
        <taxon>Pseudomonadati</taxon>
        <taxon>Pseudomonadota</taxon>
        <taxon>Alphaproteobacteria</taxon>
        <taxon>Rhodobacterales</taxon>
        <taxon>Paracoccaceae</taxon>
        <taxon>Algicella</taxon>
    </lineage>
</organism>
<protein>
    <submittedName>
        <fullName evidence="3">N-acetylmuramoyl-L-alanine amidase</fullName>
    </submittedName>
</protein>
<evidence type="ECO:0000313" key="3">
    <source>
        <dbReference type="EMBL" id="QHQ37171.1"/>
    </source>
</evidence>
<gene>
    <name evidence="3" type="ORF">GO499_19275</name>
</gene>
<dbReference type="KEGG" id="amaq:GO499_19275"/>
<dbReference type="Proteomes" id="UP000464495">
    <property type="component" value="Chromosome"/>
</dbReference>
<accession>A0A6P1T5T4</accession>
<dbReference type="EMBL" id="CP046620">
    <property type="protein sequence ID" value="QHQ37171.1"/>
    <property type="molecule type" value="Genomic_DNA"/>
</dbReference>
<proteinExistence type="predicted"/>
<dbReference type="CDD" id="cd06583">
    <property type="entry name" value="PGRP"/>
    <property type="match status" value="1"/>
</dbReference>
<reference evidence="3 4" key="1">
    <citation type="submission" date="2019-12" db="EMBL/GenBank/DDBJ databases">
        <title>Complete genome sequence of Algicella marina strain 9Alg 56(T) isolated from the red alga Tichocarpus crinitus.</title>
        <authorList>
            <person name="Kim S.-G."/>
            <person name="Nedashkovskaya O.I."/>
        </authorList>
    </citation>
    <scope>NUCLEOTIDE SEQUENCE [LARGE SCALE GENOMIC DNA]</scope>
    <source>
        <strain evidence="3 4">9Alg 56</strain>
    </source>
</reference>
<feature type="domain" description="N-acetylmuramoyl-L-alanine amidase" evidence="2">
    <location>
        <begin position="8"/>
        <end position="129"/>
    </location>
</feature>
<dbReference type="Pfam" id="PF01471">
    <property type="entry name" value="PG_binding_1"/>
    <property type="match status" value="1"/>
</dbReference>
<name>A0A6P1T5T4_9RHOB</name>
<evidence type="ECO:0000259" key="2">
    <source>
        <dbReference type="Pfam" id="PF01510"/>
    </source>
</evidence>
<dbReference type="AlphaFoldDB" id="A0A6P1T5T4"/>
<dbReference type="InterPro" id="IPR036365">
    <property type="entry name" value="PGBD-like_sf"/>
</dbReference>
<dbReference type="InterPro" id="IPR036505">
    <property type="entry name" value="Amidase/PGRP_sf"/>
</dbReference>
<feature type="domain" description="Peptidoglycan binding-like" evidence="1">
    <location>
        <begin position="188"/>
        <end position="224"/>
    </location>
</feature>
<dbReference type="InterPro" id="IPR002502">
    <property type="entry name" value="Amidase_domain"/>
</dbReference>
<dbReference type="Gene3D" id="3.40.80.10">
    <property type="entry name" value="Peptidoglycan recognition protein-like"/>
    <property type="match status" value="1"/>
</dbReference>
<dbReference type="InterPro" id="IPR036366">
    <property type="entry name" value="PGBDSf"/>
</dbReference>
<dbReference type="Gene3D" id="1.10.101.10">
    <property type="entry name" value="PGBD-like superfamily/PGBD"/>
    <property type="match status" value="1"/>
</dbReference>
<dbReference type="SUPFAM" id="SSF47090">
    <property type="entry name" value="PGBD-like"/>
    <property type="match status" value="1"/>
</dbReference>